<keyword evidence="1" id="KW-0472">Membrane</keyword>
<dbReference type="Proteomes" id="UP001185899">
    <property type="component" value="Unassembled WGS sequence"/>
</dbReference>
<proteinExistence type="predicted"/>
<protein>
    <submittedName>
        <fullName evidence="2">Uncharacterized protein</fullName>
    </submittedName>
</protein>
<name>A0ABU4AXP7_9NOCA</name>
<keyword evidence="1" id="KW-0812">Transmembrane</keyword>
<dbReference type="RefSeq" id="WP_317548325.1">
    <property type="nucleotide sequence ID" value="NZ_JAWLKE010000004.1"/>
</dbReference>
<feature type="transmembrane region" description="Helical" evidence="1">
    <location>
        <begin position="83"/>
        <end position="101"/>
    </location>
</feature>
<comment type="caution">
    <text evidence="2">The sequence shown here is derived from an EMBL/GenBank/DDBJ whole genome shotgun (WGS) entry which is preliminary data.</text>
</comment>
<evidence type="ECO:0000313" key="3">
    <source>
        <dbReference type="Proteomes" id="UP001185899"/>
    </source>
</evidence>
<dbReference type="EMBL" id="JAWLKE010000004">
    <property type="protein sequence ID" value="MDV6231000.1"/>
    <property type="molecule type" value="Genomic_DNA"/>
</dbReference>
<gene>
    <name evidence="2" type="ORF">R3P95_10615</name>
</gene>
<evidence type="ECO:0000313" key="2">
    <source>
        <dbReference type="EMBL" id="MDV6231000.1"/>
    </source>
</evidence>
<sequence length="131" mass="13698">MRVALSRVPAVVLGIALAAGVGIVAASVREEGGWQVGLVFAAAVAPALVGAMWTLVPQRSPKMPENPEDSVEFQWLQHASSGAFFDLMIALGLASAASAILDTELVPVVAFLVLAMADVAVRYLVVSRTQR</sequence>
<feature type="transmembrane region" description="Helical" evidence="1">
    <location>
        <begin position="36"/>
        <end position="56"/>
    </location>
</feature>
<feature type="transmembrane region" description="Helical" evidence="1">
    <location>
        <begin position="107"/>
        <end position="125"/>
    </location>
</feature>
<evidence type="ECO:0000256" key="1">
    <source>
        <dbReference type="SAM" id="Phobius"/>
    </source>
</evidence>
<accession>A0ABU4AXP7</accession>
<keyword evidence="3" id="KW-1185">Reference proteome</keyword>
<keyword evidence="1" id="KW-1133">Transmembrane helix</keyword>
<reference evidence="2 3" key="1">
    <citation type="submission" date="2023-10" db="EMBL/GenBank/DDBJ databases">
        <title>Development of a sustainable strategy for remediation of hydrocarbon-contaminated territories based on the waste exchange concept.</title>
        <authorList>
            <person name="Krivoruchko A."/>
        </authorList>
    </citation>
    <scope>NUCLEOTIDE SEQUENCE [LARGE SCALE GENOMIC DNA]</scope>
    <source>
        <strain evidence="2 3">IEGM 1322</strain>
    </source>
</reference>
<organism evidence="2 3">
    <name type="scientific">Rhodococcus cercidiphylli</name>
    <dbReference type="NCBI Taxonomy" id="489916"/>
    <lineage>
        <taxon>Bacteria</taxon>
        <taxon>Bacillati</taxon>
        <taxon>Actinomycetota</taxon>
        <taxon>Actinomycetes</taxon>
        <taxon>Mycobacteriales</taxon>
        <taxon>Nocardiaceae</taxon>
        <taxon>Rhodococcus</taxon>
    </lineage>
</organism>